<name>A0A6L9S8B8_9ACTN</name>
<evidence type="ECO:0000256" key="3">
    <source>
        <dbReference type="ARBA" id="ARBA00004857"/>
    </source>
</evidence>
<comment type="catalytic activity">
    <reaction evidence="10 11">
        <text>D-sedoheptulose 7-phosphate + D-glyceraldehyde 3-phosphate = D-erythrose 4-phosphate + beta-D-fructose 6-phosphate</text>
        <dbReference type="Rhea" id="RHEA:17053"/>
        <dbReference type="ChEBI" id="CHEBI:16897"/>
        <dbReference type="ChEBI" id="CHEBI:57483"/>
        <dbReference type="ChEBI" id="CHEBI:57634"/>
        <dbReference type="ChEBI" id="CHEBI:59776"/>
        <dbReference type="EC" id="2.2.1.2"/>
    </reaction>
</comment>
<evidence type="ECO:0000256" key="8">
    <source>
        <dbReference type="ARBA" id="ARBA00023126"/>
    </source>
</evidence>
<evidence type="ECO:0000256" key="4">
    <source>
        <dbReference type="ARBA" id="ARBA00008426"/>
    </source>
</evidence>
<evidence type="ECO:0000256" key="2">
    <source>
        <dbReference type="ARBA" id="ARBA00004496"/>
    </source>
</evidence>
<dbReference type="PANTHER" id="PTHR10683">
    <property type="entry name" value="TRANSALDOLASE"/>
    <property type="match status" value="1"/>
</dbReference>
<dbReference type="Gene3D" id="3.20.20.70">
    <property type="entry name" value="Aldolase class I"/>
    <property type="match status" value="1"/>
</dbReference>
<reference evidence="12 13" key="1">
    <citation type="submission" date="2020-02" db="EMBL/GenBank/DDBJ databases">
        <authorList>
            <person name="Li X.-J."/>
            <person name="Han X.-M."/>
        </authorList>
    </citation>
    <scope>NUCLEOTIDE SEQUENCE [LARGE SCALE GENOMIC DNA]</scope>
    <source>
        <strain evidence="12 13">CCTCC AB 2017055</strain>
    </source>
</reference>
<gene>
    <name evidence="11 12" type="primary">tal</name>
    <name evidence="12" type="ORF">G1H10_11595</name>
</gene>
<protein>
    <recommendedName>
        <fullName evidence="5 11">Transaldolase</fullName>
        <ecNumber evidence="5 11">2.2.1.2</ecNumber>
    </recommendedName>
</protein>
<feature type="active site" description="Schiff-base intermediate with substrate" evidence="11">
    <location>
        <position position="140"/>
    </location>
</feature>
<dbReference type="EC" id="2.2.1.2" evidence="5 11"/>
<evidence type="ECO:0000313" key="12">
    <source>
        <dbReference type="EMBL" id="NEE00812.1"/>
    </source>
</evidence>
<dbReference type="PIRSF" id="PIRSF036915">
    <property type="entry name" value="Trnald_Bac_Plnt"/>
    <property type="match status" value="1"/>
</dbReference>
<dbReference type="InterPro" id="IPR001585">
    <property type="entry name" value="TAL/FSA"/>
</dbReference>
<keyword evidence="7 11" id="KW-0808">Transferase</keyword>
<dbReference type="Pfam" id="PF00923">
    <property type="entry name" value="TAL_FSA"/>
    <property type="match status" value="1"/>
</dbReference>
<keyword evidence="13" id="KW-1185">Reference proteome</keyword>
<dbReference type="SUPFAM" id="SSF51569">
    <property type="entry name" value="Aldolase"/>
    <property type="match status" value="1"/>
</dbReference>
<dbReference type="RefSeq" id="WP_163737286.1">
    <property type="nucleotide sequence ID" value="NZ_JAAGOA010000007.1"/>
</dbReference>
<comment type="similarity">
    <text evidence="4 11">Belongs to the transaldolase family. Type 2 subfamily.</text>
</comment>
<dbReference type="GO" id="GO:0006098">
    <property type="term" value="P:pentose-phosphate shunt"/>
    <property type="evidence" value="ECO:0007669"/>
    <property type="project" value="UniProtKB-UniRule"/>
</dbReference>
<dbReference type="InterPro" id="IPR013785">
    <property type="entry name" value="Aldolase_TIM"/>
</dbReference>
<evidence type="ECO:0000256" key="5">
    <source>
        <dbReference type="ARBA" id="ARBA00013151"/>
    </source>
</evidence>
<dbReference type="PANTHER" id="PTHR10683:SF31">
    <property type="entry name" value="TRANSALDOLASE"/>
    <property type="match status" value="1"/>
</dbReference>
<evidence type="ECO:0000256" key="1">
    <source>
        <dbReference type="ARBA" id="ARBA00003518"/>
    </source>
</evidence>
<evidence type="ECO:0000256" key="10">
    <source>
        <dbReference type="ARBA" id="ARBA00048810"/>
    </source>
</evidence>
<comment type="caution">
    <text evidence="12">The sequence shown here is derived from an EMBL/GenBank/DDBJ whole genome shotgun (WGS) entry which is preliminary data.</text>
</comment>
<dbReference type="PROSITE" id="PS00958">
    <property type="entry name" value="TRANSALDOLASE_2"/>
    <property type="match status" value="1"/>
</dbReference>
<organism evidence="12 13">
    <name type="scientific">Phytoactinopolyspora halotolerans</name>
    <dbReference type="NCBI Taxonomy" id="1981512"/>
    <lineage>
        <taxon>Bacteria</taxon>
        <taxon>Bacillati</taxon>
        <taxon>Actinomycetota</taxon>
        <taxon>Actinomycetes</taxon>
        <taxon>Jiangellales</taxon>
        <taxon>Jiangellaceae</taxon>
        <taxon>Phytoactinopolyspora</taxon>
    </lineage>
</organism>
<dbReference type="InterPro" id="IPR018225">
    <property type="entry name" value="Transaldolase_AS"/>
</dbReference>
<keyword evidence="6 11" id="KW-0963">Cytoplasm</keyword>
<dbReference type="EMBL" id="JAAGOA010000007">
    <property type="protein sequence ID" value="NEE00812.1"/>
    <property type="molecule type" value="Genomic_DNA"/>
</dbReference>
<evidence type="ECO:0000256" key="7">
    <source>
        <dbReference type="ARBA" id="ARBA00022679"/>
    </source>
</evidence>
<dbReference type="NCBIfam" id="TIGR00876">
    <property type="entry name" value="tal_mycobact"/>
    <property type="match status" value="1"/>
</dbReference>
<dbReference type="Proteomes" id="UP000475214">
    <property type="component" value="Unassembled WGS sequence"/>
</dbReference>
<evidence type="ECO:0000313" key="13">
    <source>
        <dbReference type="Proteomes" id="UP000475214"/>
    </source>
</evidence>
<proteinExistence type="inferred from homology"/>
<dbReference type="GO" id="GO:0004801">
    <property type="term" value="F:transaldolase activity"/>
    <property type="evidence" value="ECO:0007669"/>
    <property type="project" value="UniProtKB-UniRule"/>
</dbReference>
<evidence type="ECO:0000256" key="9">
    <source>
        <dbReference type="ARBA" id="ARBA00023270"/>
    </source>
</evidence>
<dbReference type="GO" id="GO:0005975">
    <property type="term" value="P:carbohydrate metabolic process"/>
    <property type="evidence" value="ECO:0007669"/>
    <property type="project" value="InterPro"/>
</dbReference>
<accession>A0A6L9S8B8</accession>
<sequence>MNTPTERLAAEGVSVWLDHVSRPDILSGKLARLIATRHVTGATTDPTTFANALSTGQEYEAQVDRLARRRVPIDEAIFSIATVDVRSACDLFLPIYDATAGVDGRVSIDVSPELAHDTEGIVAQAKELWSRVDSPNVLIKIPATTAGLPAITEVIGAGISVDVTLIFGRERYGEVIDAYLAGLEKAGEAGIDLSGIHSVASFFVSDVDSEVDRRLAAIGTDEADALASRAGLANARLAYELYKQRFAEERAAALLAAGANVQRLLWASTSVGDAAWPDTTYIAGLVAPDTVCTLPEKTLGATLDRAEITGDVVTGGYAEARAVFERLAAIGVDVDDVARVLERKCVQRSIASWYELQQTVYGVLAPLKAA</sequence>
<dbReference type="GO" id="GO:0005737">
    <property type="term" value="C:cytoplasm"/>
    <property type="evidence" value="ECO:0007669"/>
    <property type="project" value="UniProtKB-SubCell"/>
</dbReference>
<comment type="subcellular location">
    <subcellularLocation>
        <location evidence="2 11">Cytoplasm</location>
    </subcellularLocation>
</comment>
<evidence type="ECO:0000256" key="6">
    <source>
        <dbReference type="ARBA" id="ARBA00022490"/>
    </source>
</evidence>
<dbReference type="CDD" id="cd00955">
    <property type="entry name" value="Transaldolase_like"/>
    <property type="match status" value="1"/>
</dbReference>
<keyword evidence="8 11" id="KW-0570">Pentose shunt</keyword>
<evidence type="ECO:0000256" key="11">
    <source>
        <dbReference type="HAMAP-Rule" id="MF_00493"/>
    </source>
</evidence>
<keyword evidence="9 11" id="KW-0704">Schiff base</keyword>
<dbReference type="AlphaFoldDB" id="A0A6L9S8B8"/>
<dbReference type="InterPro" id="IPR004732">
    <property type="entry name" value="Transaldolase_2"/>
</dbReference>
<dbReference type="HAMAP" id="MF_00493">
    <property type="entry name" value="Transaldolase_2"/>
    <property type="match status" value="1"/>
</dbReference>
<dbReference type="NCBIfam" id="NF002881">
    <property type="entry name" value="PRK03343.1"/>
    <property type="match status" value="1"/>
</dbReference>
<comment type="function">
    <text evidence="1 11">Transaldolase is important for the balance of metabolites in the pentose-phosphate pathway.</text>
</comment>
<comment type="pathway">
    <text evidence="3 11">Carbohydrate degradation; pentose phosphate pathway; D-glyceraldehyde 3-phosphate and beta-D-fructose 6-phosphate from D-ribose 5-phosphate and D-xylulose 5-phosphate (non-oxidative stage): step 2/3.</text>
</comment>
<dbReference type="UniPathway" id="UPA00115">
    <property type="reaction ID" value="UER00414"/>
</dbReference>